<keyword evidence="2" id="KW-1185">Reference proteome</keyword>
<organism evidence="1 2">
    <name type="scientific">Prevotella disiens JCM 6334 = ATCC 29426</name>
    <dbReference type="NCBI Taxonomy" id="1235811"/>
    <lineage>
        <taxon>Bacteria</taxon>
        <taxon>Pseudomonadati</taxon>
        <taxon>Bacteroidota</taxon>
        <taxon>Bacteroidia</taxon>
        <taxon>Bacteroidales</taxon>
        <taxon>Prevotellaceae</taxon>
        <taxon>Prevotella</taxon>
    </lineage>
</organism>
<dbReference type="EMBL" id="AWUY01000015">
    <property type="protein sequence ID" value="ERJ80770.1"/>
    <property type="molecule type" value="Genomic_DNA"/>
</dbReference>
<name>A0ABP2YAG6_9BACT</name>
<protein>
    <submittedName>
        <fullName evidence="1">Uncharacterized protein</fullName>
    </submittedName>
</protein>
<dbReference type="Proteomes" id="UP000016660">
    <property type="component" value="Unassembled WGS sequence"/>
</dbReference>
<accession>A0ABP2YAG6</accession>
<evidence type="ECO:0000313" key="2">
    <source>
        <dbReference type="Proteomes" id="UP000016660"/>
    </source>
</evidence>
<reference evidence="1 2" key="1">
    <citation type="submission" date="2013-06" db="EMBL/GenBank/DDBJ databases">
        <authorList>
            <person name="Weinstock G."/>
            <person name="Sodergren E."/>
            <person name="Lobos E.A."/>
            <person name="Fulton L."/>
            <person name="Fulton R."/>
            <person name="Courtney L."/>
            <person name="Fronick C."/>
            <person name="O'Laughlin M."/>
            <person name="Godfrey J."/>
            <person name="Wilson R.M."/>
            <person name="Miner T."/>
            <person name="Farmer C."/>
            <person name="Delehaunty K."/>
            <person name="Cordes M."/>
            <person name="Minx P."/>
            <person name="Tomlinson C."/>
            <person name="Chen J."/>
            <person name="Wollam A."/>
            <person name="Pepin K.H."/>
            <person name="Bhonagiri V."/>
            <person name="Zhang X."/>
            <person name="Warren W."/>
            <person name="Mitreva M."/>
            <person name="Mardis E.R."/>
            <person name="Wilson R.K."/>
        </authorList>
    </citation>
    <scope>NUCLEOTIDE SEQUENCE [LARGE SCALE GENOMIC DNA]</scope>
    <source>
        <strain evidence="1 2">ATCC 29426</strain>
    </source>
</reference>
<gene>
    <name evidence="1" type="ORF">HMPREF0653_00265</name>
</gene>
<sequence length="40" mass="4393">MYLPPFLIVINLFLALFLASTLAGVLEFSHRETIADAVVS</sequence>
<evidence type="ECO:0000313" key="1">
    <source>
        <dbReference type="EMBL" id="ERJ80770.1"/>
    </source>
</evidence>
<comment type="caution">
    <text evidence="1">The sequence shown here is derived from an EMBL/GenBank/DDBJ whole genome shotgun (WGS) entry which is preliminary data.</text>
</comment>
<proteinExistence type="predicted"/>